<sequence>MAVLVMLSAALLLGLFLPSSMANNVLLGNEKLFADEFLTEEGYKFIMRKSDCNLALIDPNDQQLWATNTNDDGQNCFARMQTDGNLVIFNDERNGVWESRTHGPEGKYILVLQRDGHVVIYSSPNALLEFARVVKAREQVVAGTLHHLTVEAVEGGENKLYEPKVWVKTWLNFKQVEEFKHVGEQGVVYGGKKCSRPRDSSRMPQIYFFRISNEEPSLHAAVMLEQASYCYLLFIPPMLRKYGFHLVLSGNRYYISDQRQHVIRAYRNALFVYRENGWSYISDHIHYNVGRFSIVCLYICAFIFDAFDLISFHLLTWYSFIGVLDLAIKHMLEVLACSHLSLATQNVFLNEFSHVVQNALLEFARVVKAREQVVAGTLHHLTVEAVEGGENKLYEPKVWVKTWLNFKQVEEFKHVGEQGVVYGGKKCSRPRDSSRMPQIYFFRISNEEPSLHAAVMLEQASYCYLLFIPPMLRKYGFHLVLSGNRYYISDQRQHVIRAYRNALFVYRENGWSYISDHVHYNVGRFSIVCLYICAFIFDAFDLISFHLLTWYSFIGVLDLAIKHMLEVLACSHLSLATQNVFLNEFSHVVQSMGINLSLQILSIPELKLMKCGSSGLNAC</sequence>
<dbReference type="SMART" id="SM00108">
    <property type="entry name" value="B_lectin"/>
    <property type="match status" value="1"/>
</dbReference>
<keyword evidence="8" id="KW-1185">Reference proteome</keyword>
<dbReference type="PANTHER" id="PTHR12975">
    <property type="entry name" value="TRANSPORT PROTEIN TRAPP"/>
    <property type="match status" value="1"/>
</dbReference>
<dbReference type="PROSITE" id="PS00287">
    <property type="entry name" value="CYSTATIN"/>
    <property type="match status" value="2"/>
</dbReference>
<feature type="domain" description="Bulb-type lectin" evidence="6">
    <location>
        <begin position="23"/>
        <end position="133"/>
    </location>
</feature>
<accession>A0A8J5FAQ8</accession>
<dbReference type="Gene3D" id="3.10.450.10">
    <property type="match status" value="2"/>
</dbReference>
<keyword evidence="4" id="KW-0812">Transmembrane</keyword>
<dbReference type="GO" id="GO:1990072">
    <property type="term" value="C:TRAPPIII protein complex"/>
    <property type="evidence" value="ECO:0007669"/>
    <property type="project" value="TreeGrafter"/>
</dbReference>
<dbReference type="GO" id="GO:0051707">
    <property type="term" value="P:response to other organism"/>
    <property type="evidence" value="ECO:0007669"/>
    <property type="project" value="UniProtKB-ARBA"/>
</dbReference>
<dbReference type="InterPro" id="IPR036426">
    <property type="entry name" value="Bulb-type_lectin_dom_sf"/>
</dbReference>
<dbReference type="Gene3D" id="2.90.10.10">
    <property type="entry name" value="Bulb-type lectin domain"/>
    <property type="match status" value="1"/>
</dbReference>
<feature type="transmembrane region" description="Helical" evidence="4">
    <location>
        <begin position="292"/>
        <end position="321"/>
    </location>
</feature>
<evidence type="ECO:0000313" key="8">
    <source>
        <dbReference type="Proteomes" id="UP000734854"/>
    </source>
</evidence>
<dbReference type="InterPro" id="IPR000010">
    <property type="entry name" value="Cystatin_dom"/>
</dbReference>
<evidence type="ECO:0000256" key="1">
    <source>
        <dbReference type="ARBA" id="ARBA00007233"/>
    </source>
</evidence>
<evidence type="ECO:0000259" key="6">
    <source>
        <dbReference type="PROSITE" id="PS50927"/>
    </source>
</evidence>
<keyword evidence="4" id="KW-1133">Transmembrane helix</keyword>
<feature type="chain" id="PRO_5035287469" description="Bulb-type lectin domain-containing protein" evidence="5">
    <location>
        <begin position="23"/>
        <end position="619"/>
    </location>
</feature>
<dbReference type="InterPro" id="IPR018073">
    <property type="entry name" value="Prot_inh_cystat_CS"/>
</dbReference>
<keyword evidence="2" id="KW-0646">Protease inhibitor</keyword>
<dbReference type="CDD" id="cd00028">
    <property type="entry name" value="B_lectin"/>
    <property type="match status" value="1"/>
</dbReference>
<dbReference type="GO" id="GO:0004869">
    <property type="term" value="F:cysteine-type endopeptidase inhibitor activity"/>
    <property type="evidence" value="ECO:0007669"/>
    <property type="project" value="UniProtKB-KW"/>
</dbReference>
<protein>
    <recommendedName>
        <fullName evidence="6">Bulb-type lectin domain-containing protein</fullName>
    </recommendedName>
</protein>
<evidence type="ECO:0000256" key="4">
    <source>
        <dbReference type="SAM" id="Phobius"/>
    </source>
</evidence>
<name>A0A8J5FAQ8_ZINOF</name>
<dbReference type="InterPro" id="IPR001480">
    <property type="entry name" value="Bulb-type_lectin_dom"/>
</dbReference>
<proteinExistence type="inferred from homology"/>
<dbReference type="Proteomes" id="UP000734854">
    <property type="component" value="Unassembled WGS sequence"/>
</dbReference>
<dbReference type="PANTHER" id="PTHR12975:SF6">
    <property type="entry name" value="TRAFFICKING PROTEIN PARTICLE COMPLEX SUBUNIT 8"/>
    <property type="match status" value="1"/>
</dbReference>
<dbReference type="SMART" id="SM00043">
    <property type="entry name" value="CY"/>
    <property type="match status" value="2"/>
</dbReference>
<dbReference type="InterPro" id="IPR046350">
    <property type="entry name" value="Cystatin_sf"/>
</dbReference>
<dbReference type="EMBL" id="JACMSC010000017">
    <property type="protein sequence ID" value="KAG6479644.1"/>
    <property type="molecule type" value="Genomic_DNA"/>
</dbReference>
<keyword evidence="4" id="KW-0472">Membrane</keyword>
<evidence type="ECO:0000256" key="2">
    <source>
        <dbReference type="ARBA" id="ARBA00022690"/>
    </source>
</evidence>
<reference evidence="7 8" key="1">
    <citation type="submission" date="2020-08" db="EMBL/GenBank/DDBJ databases">
        <title>Plant Genome Project.</title>
        <authorList>
            <person name="Zhang R.-G."/>
        </authorList>
    </citation>
    <scope>NUCLEOTIDE SEQUENCE [LARGE SCALE GENOMIC DNA]</scope>
    <source>
        <tissue evidence="7">Rhizome</tissue>
    </source>
</reference>
<dbReference type="AlphaFoldDB" id="A0A8J5FAQ8"/>
<organism evidence="7 8">
    <name type="scientific">Zingiber officinale</name>
    <name type="common">Ginger</name>
    <name type="synonym">Amomum zingiber</name>
    <dbReference type="NCBI Taxonomy" id="94328"/>
    <lineage>
        <taxon>Eukaryota</taxon>
        <taxon>Viridiplantae</taxon>
        <taxon>Streptophyta</taxon>
        <taxon>Embryophyta</taxon>
        <taxon>Tracheophyta</taxon>
        <taxon>Spermatophyta</taxon>
        <taxon>Magnoliopsida</taxon>
        <taxon>Liliopsida</taxon>
        <taxon>Zingiberales</taxon>
        <taxon>Zingiberaceae</taxon>
        <taxon>Zingiber</taxon>
    </lineage>
</organism>
<evidence type="ECO:0000313" key="7">
    <source>
        <dbReference type="EMBL" id="KAG6479644.1"/>
    </source>
</evidence>
<dbReference type="CDD" id="cd00042">
    <property type="entry name" value="CY"/>
    <property type="match status" value="2"/>
</dbReference>
<evidence type="ECO:0000256" key="5">
    <source>
        <dbReference type="SAM" id="SignalP"/>
    </source>
</evidence>
<evidence type="ECO:0000256" key="3">
    <source>
        <dbReference type="ARBA" id="ARBA00022704"/>
    </source>
</evidence>
<dbReference type="SUPFAM" id="SSF54403">
    <property type="entry name" value="Cystatin/monellin"/>
    <property type="match status" value="2"/>
</dbReference>
<comment type="caution">
    <text evidence="7">The sequence shown here is derived from an EMBL/GenBank/DDBJ whole genome shotgun (WGS) entry which is preliminary data.</text>
</comment>
<feature type="signal peptide" evidence="5">
    <location>
        <begin position="1"/>
        <end position="22"/>
    </location>
</feature>
<gene>
    <name evidence="7" type="ORF">ZIOFF_063112</name>
</gene>
<dbReference type="Pfam" id="PF16845">
    <property type="entry name" value="SQAPI"/>
    <property type="match status" value="2"/>
</dbReference>
<dbReference type="InterPro" id="IPR024420">
    <property type="entry name" value="TRAPP_III_complex_Trs85"/>
</dbReference>
<dbReference type="PROSITE" id="PS50927">
    <property type="entry name" value="BULB_LECTIN"/>
    <property type="match status" value="1"/>
</dbReference>
<keyword evidence="3" id="KW-0789">Thiol protease inhibitor</keyword>
<comment type="similarity">
    <text evidence="1">Belongs to the cystatin family. Phytocystatin subfamily.</text>
</comment>
<dbReference type="SUPFAM" id="SSF51110">
    <property type="entry name" value="alpha-D-mannose-specific plant lectins"/>
    <property type="match status" value="1"/>
</dbReference>
<keyword evidence="5" id="KW-0732">Signal</keyword>